<reference evidence="2" key="1">
    <citation type="submission" date="2020-12" db="EMBL/GenBank/DDBJ databases">
        <title>Metabolic potential, ecology and presence of endohyphal bacteria is reflected in genomic diversity of Mucoromycotina.</title>
        <authorList>
            <person name="Muszewska A."/>
            <person name="Okrasinska A."/>
            <person name="Steczkiewicz K."/>
            <person name="Drgas O."/>
            <person name="Orlowska M."/>
            <person name="Perlinska-Lenart U."/>
            <person name="Aleksandrzak-Piekarczyk T."/>
            <person name="Szatraj K."/>
            <person name="Zielenkiewicz U."/>
            <person name="Pilsyk S."/>
            <person name="Malc E."/>
            <person name="Mieczkowski P."/>
            <person name="Kruszewska J.S."/>
            <person name="Biernat P."/>
            <person name="Pawlowska J."/>
        </authorList>
    </citation>
    <scope>NUCLEOTIDE SEQUENCE</scope>
    <source>
        <strain evidence="2">WA0000067209</strain>
    </source>
</reference>
<evidence type="ECO:0000259" key="1">
    <source>
        <dbReference type="PROSITE" id="PS50904"/>
    </source>
</evidence>
<dbReference type="OrthoDB" id="10056816at2759"/>
<evidence type="ECO:0000313" key="2">
    <source>
        <dbReference type="EMBL" id="KAG2184502.1"/>
    </source>
</evidence>
<sequence>MVKFFQHTFAYDHPWENVTYAFWLRYPNPFASHVVCADVIDRSINDDGMLKTTRLVLKKGKLPKWFPDQFVKSSEAYVIEESLVDPKNMKMVTRTRNLNHVRVMQVEETQTFTPHPVNPEMTSVRTEARIISKFGWGLASRIELFGESNFANNAAKARQGMKHILQMIREKHLIRERMSFMQAQTA</sequence>
<dbReference type="EMBL" id="JAEPQZ010000002">
    <property type="protein sequence ID" value="KAG2184502.1"/>
    <property type="molecule type" value="Genomic_DNA"/>
</dbReference>
<dbReference type="PANTHER" id="PTHR11158">
    <property type="entry name" value="MSF1/PX19 RELATED"/>
    <property type="match status" value="1"/>
</dbReference>
<dbReference type="InterPro" id="IPR006797">
    <property type="entry name" value="PRELI/MSF1_dom"/>
</dbReference>
<keyword evidence="3" id="KW-1185">Reference proteome</keyword>
<dbReference type="GO" id="GO:0005758">
    <property type="term" value="C:mitochondrial intermembrane space"/>
    <property type="evidence" value="ECO:0007669"/>
    <property type="project" value="InterPro"/>
</dbReference>
<evidence type="ECO:0000313" key="3">
    <source>
        <dbReference type="Proteomes" id="UP000654370"/>
    </source>
</evidence>
<feature type="domain" description="PRELI/MSF1" evidence="1">
    <location>
        <begin position="2"/>
        <end position="173"/>
    </location>
</feature>
<gene>
    <name evidence="2" type="ORF">INT43_000411</name>
</gene>
<comment type="caution">
    <text evidence="2">The sequence shown here is derived from an EMBL/GenBank/DDBJ whole genome shotgun (WGS) entry which is preliminary data.</text>
</comment>
<dbReference type="Pfam" id="PF04707">
    <property type="entry name" value="PRELI"/>
    <property type="match status" value="1"/>
</dbReference>
<accession>A0A8H7Q227</accession>
<dbReference type="InterPro" id="IPR037365">
    <property type="entry name" value="Slowmo/Ups"/>
</dbReference>
<proteinExistence type="predicted"/>
<dbReference type="Proteomes" id="UP000654370">
    <property type="component" value="Unassembled WGS sequence"/>
</dbReference>
<organism evidence="2 3">
    <name type="scientific">Mortierella isabellina</name>
    <name type="common">Filamentous fungus</name>
    <name type="synonym">Umbelopsis isabellina</name>
    <dbReference type="NCBI Taxonomy" id="91625"/>
    <lineage>
        <taxon>Eukaryota</taxon>
        <taxon>Fungi</taxon>
        <taxon>Fungi incertae sedis</taxon>
        <taxon>Mucoromycota</taxon>
        <taxon>Mucoromycotina</taxon>
        <taxon>Umbelopsidomycetes</taxon>
        <taxon>Umbelopsidales</taxon>
        <taxon>Umbelopsidaceae</taxon>
        <taxon>Umbelopsis</taxon>
    </lineage>
</organism>
<name>A0A8H7Q227_MORIS</name>
<dbReference type="PROSITE" id="PS50904">
    <property type="entry name" value="PRELI_MSF1"/>
    <property type="match status" value="1"/>
</dbReference>
<dbReference type="AlphaFoldDB" id="A0A8H7Q227"/>
<protein>
    <recommendedName>
        <fullName evidence="1">PRELI/MSF1 domain-containing protein</fullName>
    </recommendedName>
</protein>